<evidence type="ECO:0000256" key="1">
    <source>
        <dbReference type="SAM" id="MobiDB-lite"/>
    </source>
</evidence>
<feature type="compositionally biased region" description="Basic and acidic residues" evidence="1">
    <location>
        <begin position="71"/>
        <end position="85"/>
    </location>
</feature>
<organism evidence="2 3">
    <name type="scientific">Prauserella cavernicola</name>
    <dbReference type="NCBI Taxonomy" id="2800127"/>
    <lineage>
        <taxon>Bacteria</taxon>
        <taxon>Bacillati</taxon>
        <taxon>Actinomycetota</taxon>
        <taxon>Actinomycetes</taxon>
        <taxon>Pseudonocardiales</taxon>
        <taxon>Pseudonocardiaceae</taxon>
        <taxon>Prauserella</taxon>
    </lineage>
</organism>
<sequence>MSEYRYLTYETFDEGSIARITLNRPRYRNAQNRGLLVELDEAFVRAERDDTVRVVILAGEGKTFSAGHDMGTPERAAERDPENPDFHPTFAINGGTRKSAEKRLLGEYHYYYQNAVRWRNLRKIVVAQAQGPIFAAGLTLIWACDLIVASDDATFTDPVGVRLGMCGMEYFGHPWEFGARRAKEMLLLGETIDAEEARQLGMVNKIYPAGELADRTLDYARRIAARPTMTALMIKESVNQTQDIQGHHNSLQSAFTLHQLNHAHWAEIYGGRVAHAEADEGAVDWKQAK</sequence>
<dbReference type="PANTHER" id="PTHR11941:SF124">
    <property type="entry name" value="ENOYL-COA HYDRATASE ECHA13-RELATED"/>
    <property type="match status" value="1"/>
</dbReference>
<comment type="caution">
    <text evidence="2">The sequence shown here is derived from an EMBL/GenBank/DDBJ whole genome shotgun (WGS) entry which is preliminary data.</text>
</comment>
<dbReference type="NCBIfam" id="NF006140">
    <property type="entry name" value="PRK08290.1"/>
    <property type="match status" value="1"/>
</dbReference>
<proteinExistence type="predicted"/>
<dbReference type="RefSeq" id="WP_200321397.1">
    <property type="nucleotide sequence ID" value="NZ_JAENJH010000006.1"/>
</dbReference>
<dbReference type="PANTHER" id="PTHR11941">
    <property type="entry name" value="ENOYL-COA HYDRATASE-RELATED"/>
    <property type="match status" value="1"/>
</dbReference>
<accession>A0A934QVS2</accession>
<protein>
    <submittedName>
        <fullName evidence="2">Enoyl-CoA hydratase</fullName>
    </submittedName>
</protein>
<evidence type="ECO:0000313" key="2">
    <source>
        <dbReference type="EMBL" id="MBK1787112.1"/>
    </source>
</evidence>
<dbReference type="CDD" id="cd06558">
    <property type="entry name" value="crotonase-like"/>
    <property type="match status" value="1"/>
</dbReference>
<dbReference type="InterPro" id="IPR029045">
    <property type="entry name" value="ClpP/crotonase-like_dom_sf"/>
</dbReference>
<dbReference type="Proteomes" id="UP000635245">
    <property type="component" value="Unassembled WGS sequence"/>
</dbReference>
<gene>
    <name evidence="2" type="ORF">JHE00_22535</name>
</gene>
<dbReference type="SUPFAM" id="SSF52096">
    <property type="entry name" value="ClpP/crotonase"/>
    <property type="match status" value="1"/>
</dbReference>
<dbReference type="EMBL" id="JAENJH010000006">
    <property type="protein sequence ID" value="MBK1787112.1"/>
    <property type="molecule type" value="Genomic_DNA"/>
</dbReference>
<reference evidence="2" key="1">
    <citation type="submission" date="2020-12" db="EMBL/GenBank/DDBJ databases">
        <title>Prauserella sp. ASG 168, a novel actinomycete isolated from cave rock.</title>
        <authorList>
            <person name="Suriyachadkun C."/>
        </authorList>
    </citation>
    <scope>NUCLEOTIDE SEQUENCE</scope>
    <source>
        <strain evidence="2">ASG 168</strain>
    </source>
</reference>
<dbReference type="Pfam" id="PF00378">
    <property type="entry name" value="ECH_1"/>
    <property type="match status" value="2"/>
</dbReference>
<dbReference type="AlphaFoldDB" id="A0A934QVS2"/>
<dbReference type="GO" id="GO:0003824">
    <property type="term" value="F:catalytic activity"/>
    <property type="evidence" value="ECO:0007669"/>
    <property type="project" value="UniProtKB-ARBA"/>
</dbReference>
<dbReference type="Gene3D" id="3.90.226.10">
    <property type="entry name" value="2-enoyl-CoA Hydratase, Chain A, domain 1"/>
    <property type="match status" value="1"/>
</dbReference>
<feature type="region of interest" description="Disordered" evidence="1">
    <location>
        <begin position="67"/>
        <end position="92"/>
    </location>
</feature>
<dbReference type="GO" id="GO:0006635">
    <property type="term" value="P:fatty acid beta-oxidation"/>
    <property type="evidence" value="ECO:0007669"/>
    <property type="project" value="TreeGrafter"/>
</dbReference>
<evidence type="ECO:0000313" key="3">
    <source>
        <dbReference type="Proteomes" id="UP000635245"/>
    </source>
</evidence>
<keyword evidence="3" id="KW-1185">Reference proteome</keyword>
<name>A0A934QVS2_9PSEU</name>
<dbReference type="InterPro" id="IPR001753">
    <property type="entry name" value="Enoyl-CoA_hydra/iso"/>
</dbReference>